<evidence type="ECO:0000313" key="3">
    <source>
        <dbReference type="Proteomes" id="UP000285625"/>
    </source>
</evidence>
<accession>A0A0A8HPL1</accession>
<proteinExistence type="predicted"/>
<feature type="compositionally biased region" description="Basic residues" evidence="1">
    <location>
        <begin position="80"/>
        <end position="92"/>
    </location>
</feature>
<evidence type="ECO:0000313" key="2">
    <source>
        <dbReference type="EMBL" id="RIO46391.1"/>
    </source>
</evidence>
<dbReference type="STRING" id="1284.SHYC_06685"/>
<dbReference type="Proteomes" id="UP000285625">
    <property type="component" value="Unassembled WGS sequence"/>
</dbReference>
<feature type="compositionally biased region" description="Basic and acidic residues" evidence="1">
    <location>
        <begin position="44"/>
        <end position="60"/>
    </location>
</feature>
<feature type="compositionally biased region" description="Polar residues" evidence="1">
    <location>
        <begin position="31"/>
        <end position="42"/>
    </location>
</feature>
<dbReference type="KEGG" id="shu:SHYC_06685"/>
<dbReference type="RefSeq" id="WP_039645512.1">
    <property type="nucleotide sequence ID" value="NZ_CP008747.1"/>
</dbReference>
<dbReference type="AlphaFoldDB" id="A0A0A8HPL1"/>
<evidence type="ECO:0000256" key="1">
    <source>
        <dbReference type="SAM" id="MobiDB-lite"/>
    </source>
</evidence>
<gene>
    <name evidence="2" type="ORF">BUZ57_04575</name>
</gene>
<feature type="compositionally biased region" description="Basic and acidic residues" evidence="1">
    <location>
        <begin position="99"/>
        <end position="108"/>
    </location>
</feature>
<protein>
    <recommendedName>
        <fullName evidence="4">Staphylococcal protein</fullName>
    </recommendedName>
</protein>
<evidence type="ECO:0008006" key="4">
    <source>
        <dbReference type="Google" id="ProtNLM"/>
    </source>
</evidence>
<reference evidence="2 3" key="1">
    <citation type="journal article" date="2016" name="Front. Microbiol.">
        <title>Comprehensive Phylogenetic Analysis of Bovine Non-aureus Staphylococci Species Based on Whole-Genome Sequencing.</title>
        <authorList>
            <person name="Naushad S."/>
            <person name="Barkema H.W."/>
            <person name="Luby C."/>
            <person name="Condas L.A."/>
            <person name="Nobrega D.B."/>
            <person name="Carson D.A."/>
            <person name="De Buck J."/>
        </authorList>
    </citation>
    <scope>NUCLEOTIDE SEQUENCE [LARGE SCALE GENOMIC DNA]</scope>
    <source>
        <strain evidence="2 3">SNUC 5959</strain>
    </source>
</reference>
<organism evidence="2 3">
    <name type="scientific">Staphylococcus hyicus</name>
    <dbReference type="NCBI Taxonomy" id="1284"/>
    <lineage>
        <taxon>Bacteria</taxon>
        <taxon>Bacillati</taxon>
        <taxon>Bacillota</taxon>
        <taxon>Bacilli</taxon>
        <taxon>Bacillales</taxon>
        <taxon>Staphylococcaceae</taxon>
        <taxon>Staphylococcus</taxon>
    </lineage>
</organism>
<name>A0A0A8HPL1_STAHY</name>
<comment type="caution">
    <text evidence="2">The sequence shown here is derived from an EMBL/GenBank/DDBJ whole genome shotgun (WGS) entry which is preliminary data.</text>
</comment>
<sequence>MSIGVIIFIITIVISIISAINDKSHEKRKQSPQQPQMPNTPKSFMDKVEKTLKEWEREFDTQMGEEVLSPKDTQPESKPKPFKQKQQPKKVQKNNAQQDWKRADKQRQEQQQVQKELLDMLRSDIDSLNDTFDRERQKHIHRVEQRARQIIDDKYLSPRTKRMKLKQLLASSKQPDISKGDLTFSDNEVVNGIIWAEVIDKRKQLN</sequence>
<dbReference type="EMBL" id="QXVO01000010">
    <property type="protein sequence ID" value="RIO46391.1"/>
    <property type="molecule type" value="Genomic_DNA"/>
</dbReference>
<feature type="region of interest" description="Disordered" evidence="1">
    <location>
        <begin position="25"/>
        <end position="113"/>
    </location>
</feature>
<dbReference type="HOGENOM" id="CLU_104638_0_0_9"/>
<dbReference type="GeneID" id="41073126"/>